<evidence type="ECO:0000259" key="1">
    <source>
        <dbReference type="Pfam" id="PF01370"/>
    </source>
</evidence>
<gene>
    <name evidence="2" type="ORF">LY28_00998</name>
</gene>
<dbReference type="InterPro" id="IPR036291">
    <property type="entry name" value="NAD(P)-bd_dom_sf"/>
</dbReference>
<proteinExistence type="predicted"/>
<feature type="domain" description="NAD-dependent epimerase/dehydratase" evidence="1">
    <location>
        <begin position="8"/>
        <end position="77"/>
    </location>
</feature>
<dbReference type="Pfam" id="PF01370">
    <property type="entry name" value="Epimerase"/>
    <property type="match status" value="1"/>
</dbReference>
<dbReference type="SUPFAM" id="SSF51735">
    <property type="entry name" value="NAD(P)-binding Rossmann-fold domains"/>
    <property type="match status" value="1"/>
</dbReference>
<organism evidence="2 3">
    <name type="scientific">Ruminiclostridium sufflavum DSM 19573</name>
    <dbReference type="NCBI Taxonomy" id="1121337"/>
    <lineage>
        <taxon>Bacteria</taxon>
        <taxon>Bacillati</taxon>
        <taxon>Bacillota</taxon>
        <taxon>Clostridia</taxon>
        <taxon>Eubacteriales</taxon>
        <taxon>Oscillospiraceae</taxon>
        <taxon>Ruminiclostridium</taxon>
    </lineage>
</organism>
<evidence type="ECO:0000313" key="2">
    <source>
        <dbReference type="EMBL" id="PYG89175.1"/>
    </source>
</evidence>
<keyword evidence="3" id="KW-1185">Reference proteome</keyword>
<dbReference type="Proteomes" id="UP000248132">
    <property type="component" value="Unassembled WGS sequence"/>
</dbReference>
<dbReference type="PANTHER" id="PTHR43781:SF1">
    <property type="entry name" value="SACCHAROPINE DEHYDROGENASE"/>
    <property type="match status" value="1"/>
</dbReference>
<reference evidence="2 3" key="1">
    <citation type="submission" date="2018-06" db="EMBL/GenBank/DDBJ databases">
        <title>Genomic Encyclopedia of Type Strains, Phase I: the one thousand microbial genomes (KMG-I) project.</title>
        <authorList>
            <person name="Kyrpides N."/>
        </authorList>
    </citation>
    <scope>NUCLEOTIDE SEQUENCE [LARGE SCALE GENOMIC DNA]</scope>
    <source>
        <strain evidence="2 3">DSM 19573</strain>
    </source>
</reference>
<comment type="caution">
    <text evidence="2">The sequence shown here is derived from an EMBL/GenBank/DDBJ whole genome shotgun (WGS) entry which is preliminary data.</text>
</comment>
<dbReference type="EMBL" id="QKMR01000004">
    <property type="protein sequence ID" value="PYG89175.1"/>
    <property type="molecule type" value="Genomic_DNA"/>
</dbReference>
<sequence length="368" mass="39684">MRNEIIGVIGCGGKVGHAACEYLIEKGYRVKGGQRNPAGFSHSCFQWVKTDIYDEASLQAFCRRCSLVINCAGPSCLIREKVAAASVKAGAKYVDTFGTFLIDNAYAQSIRNGVCVVSAGNVPGLSEILPCSLISEYFDEVDEIEVYAGGLDYPTFSSTADVLLSSLEGYGYAGSFYNCGEICSELADTSKRIKIWGFDEEVFAKPFIGSEFAALCKRKGVKKGYCYNTVVSKQLGEAMVNSCIELAAGRAGRSLEKCVEEINTQMELSLFGRKPGYTLVAAVTGSKSGKARTKRVSVKVKSSCEITGIVAGMVAAELAGKDIPCGIYYPFEITDAGKIMAKLLEYKNIFEYTSLDDADIADFEEGTL</sequence>
<accession>A0A318XQ33</accession>
<evidence type="ECO:0000313" key="3">
    <source>
        <dbReference type="Proteomes" id="UP000248132"/>
    </source>
</evidence>
<dbReference type="AlphaFoldDB" id="A0A318XQ33"/>
<dbReference type="Gene3D" id="3.40.50.720">
    <property type="entry name" value="NAD(P)-binding Rossmann-like Domain"/>
    <property type="match status" value="1"/>
</dbReference>
<dbReference type="InterPro" id="IPR001509">
    <property type="entry name" value="Epimerase_deHydtase"/>
</dbReference>
<dbReference type="PANTHER" id="PTHR43781">
    <property type="entry name" value="SACCHAROPINE DEHYDROGENASE"/>
    <property type="match status" value="1"/>
</dbReference>
<name>A0A318XQ33_9FIRM</name>
<protein>
    <submittedName>
        <fullName evidence="2">NAD-dependent epimerase/dehydratase family protein</fullName>
    </submittedName>
</protein>